<evidence type="ECO:0000313" key="2">
    <source>
        <dbReference type="Proteomes" id="UP000184267"/>
    </source>
</evidence>
<comment type="caution">
    <text evidence="1">The sequence shown here is derived from an EMBL/GenBank/DDBJ whole genome shotgun (WGS) entry which is preliminary data.</text>
</comment>
<dbReference type="AlphaFoldDB" id="A0A1M2V2Y6"/>
<proteinExistence type="predicted"/>
<organism evidence="1 2">
    <name type="scientific">Trametes pubescens</name>
    <name type="common">White-rot fungus</name>
    <dbReference type="NCBI Taxonomy" id="154538"/>
    <lineage>
        <taxon>Eukaryota</taxon>
        <taxon>Fungi</taxon>
        <taxon>Dikarya</taxon>
        <taxon>Basidiomycota</taxon>
        <taxon>Agaricomycotina</taxon>
        <taxon>Agaricomycetes</taxon>
        <taxon>Polyporales</taxon>
        <taxon>Polyporaceae</taxon>
        <taxon>Trametes</taxon>
    </lineage>
</organism>
<dbReference type="Gene3D" id="1.25.40.180">
    <property type="match status" value="2"/>
</dbReference>
<dbReference type="InterPro" id="IPR016024">
    <property type="entry name" value="ARM-type_fold"/>
</dbReference>
<dbReference type="Proteomes" id="UP000184267">
    <property type="component" value="Unassembled WGS sequence"/>
</dbReference>
<gene>
    <name evidence="1" type="ORF">TRAPUB_7589</name>
</gene>
<keyword evidence="2" id="KW-1185">Reference proteome</keyword>
<name>A0A1M2V2Y6_TRAPU</name>
<dbReference type="STRING" id="154538.A0A1M2V2Y6"/>
<evidence type="ECO:0000313" key="1">
    <source>
        <dbReference type="EMBL" id="OJT01945.1"/>
    </source>
</evidence>
<dbReference type="OrthoDB" id="2796692at2759"/>
<dbReference type="EMBL" id="MNAD01001710">
    <property type="protein sequence ID" value="OJT01945.1"/>
    <property type="molecule type" value="Genomic_DNA"/>
</dbReference>
<dbReference type="OMA" id="EQCHKEA"/>
<accession>A0A1M2V2Y6</accession>
<reference evidence="1 2" key="1">
    <citation type="submission" date="2016-10" db="EMBL/GenBank/DDBJ databases">
        <title>Genome sequence of the basidiomycete white-rot fungus Trametes pubescens.</title>
        <authorList>
            <person name="Makela M.R."/>
            <person name="Granchi Z."/>
            <person name="Peng M."/>
            <person name="De Vries R.P."/>
            <person name="Grigoriev I."/>
            <person name="Riley R."/>
            <person name="Hilden K."/>
        </authorList>
    </citation>
    <scope>NUCLEOTIDE SEQUENCE [LARGE SCALE GENOMIC DNA]</scope>
    <source>
        <strain evidence="1 2">FBCC735</strain>
    </source>
</reference>
<sequence length="462" mass="50713">MSSPTTPIASSKRMPLPQRWRSWSQPADELLVRRITCGLLNKVVGATLESIAGRFADTVIRAERRGDATAVEACAGLIVRRCVADPPRLTLYAKLVQRAVDEAEGEDLRWRSVDPYYLVNPAASLQSTLRTAVLDELQLAFASDRPEDALTLAAFVGELLVLGVLSCGDVQDLVNLLFTETGRSSDHHCVALCRILRRVVSSTEASPIVDGLSLVEHIEGVLEEDTISLKIRYMMMDMLDQCLYPRPQDVFSSDIQRSEVYGLRDDDDDEDNVTSLPTPLILSANEPLPILEQCHKEAKAVLAARDLRRAETFCRSLRTGRRYRFVRALVSVALAGGDDADANFVATFLSEPASRSLVDTVGTLAKAFEPEIAALEDTVLDVPSAYRLMAIMLSAAALSQEDLEDLAARIIVRENAARERLLDEVASLCLAPADDSETFRLSAVVEETSEDEAPPSEYAIAY</sequence>
<protein>
    <submittedName>
        <fullName evidence="1">Uncharacterized protein</fullName>
    </submittedName>
</protein>
<dbReference type="SUPFAM" id="SSF48371">
    <property type="entry name" value="ARM repeat"/>
    <property type="match status" value="2"/>
</dbReference>